<dbReference type="GO" id="GO:1904263">
    <property type="term" value="P:positive regulation of TORC1 signaling"/>
    <property type="evidence" value="ECO:0007669"/>
    <property type="project" value="TreeGrafter"/>
</dbReference>
<comment type="subcellular location">
    <subcellularLocation>
        <location evidence="2">Cytoplasm</location>
    </subcellularLocation>
    <subcellularLocation>
        <location evidence="1">Lysosome</location>
    </subcellularLocation>
</comment>
<dbReference type="WBParaSite" id="PSAMB.scaffold524size48024.g6554.t1">
    <property type="protein sequence ID" value="PSAMB.scaffold524size48024.g6554.t1"/>
    <property type="gene ID" value="PSAMB.scaffold524size48024.g6554"/>
</dbReference>
<keyword evidence="7" id="KW-1185">Reference proteome</keyword>
<dbReference type="Proteomes" id="UP000887566">
    <property type="component" value="Unplaced"/>
</dbReference>
<dbReference type="PANTHER" id="PTHR13342">
    <property type="entry name" value="RAGULATOR COMPLEX PROTEIN LAMTOR5"/>
    <property type="match status" value="1"/>
</dbReference>
<protein>
    <recommendedName>
        <fullName evidence="6">Late endosomal/lysosomal adaptor and MAPK and MTOR activator 5</fullName>
    </recommendedName>
</protein>
<reference evidence="8" key="1">
    <citation type="submission" date="2022-11" db="UniProtKB">
        <authorList>
            <consortium name="WormBaseParasite"/>
        </authorList>
    </citation>
    <scope>IDENTIFICATION</scope>
</reference>
<evidence type="ECO:0000256" key="1">
    <source>
        <dbReference type="ARBA" id="ARBA00004371"/>
    </source>
</evidence>
<dbReference type="GO" id="GO:0005085">
    <property type="term" value="F:guanyl-nucleotide exchange factor activity"/>
    <property type="evidence" value="ECO:0007669"/>
    <property type="project" value="TreeGrafter"/>
</dbReference>
<evidence type="ECO:0000256" key="6">
    <source>
        <dbReference type="ARBA" id="ARBA00032692"/>
    </source>
</evidence>
<dbReference type="GO" id="GO:0043066">
    <property type="term" value="P:negative regulation of apoptotic process"/>
    <property type="evidence" value="ECO:0007669"/>
    <property type="project" value="InterPro"/>
</dbReference>
<dbReference type="GO" id="GO:0071986">
    <property type="term" value="C:Ragulator complex"/>
    <property type="evidence" value="ECO:0007669"/>
    <property type="project" value="InterPro"/>
</dbReference>
<dbReference type="Gene3D" id="3.30.450.30">
    <property type="entry name" value="Dynein light chain 2a, cytoplasmic"/>
    <property type="match status" value="1"/>
</dbReference>
<dbReference type="PANTHER" id="PTHR13342:SF2">
    <property type="entry name" value="RAGULATOR COMPLEX PROTEIN LAMTOR5"/>
    <property type="match status" value="1"/>
</dbReference>
<name>A0A914WSM0_9BILA</name>
<dbReference type="GO" id="GO:0071230">
    <property type="term" value="P:cellular response to amino acid stimulus"/>
    <property type="evidence" value="ECO:0007669"/>
    <property type="project" value="TreeGrafter"/>
</dbReference>
<dbReference type="Pfam" id="PF16672">
    <property type="entry name" value="LAMTOR5"/>
    <property type="match status" value="1"/>
</dbReference>
<evidence type="ECO:0000256" key="2">
    <source>
        <dbReference type="ARBA" id="ARBA00004496"/>
    </source>
</evidence>
<evidence type="ECO:0000256" key="4">
    <source>
        <dbReference type="ARBA" id="ARBA00022490"/>
    </source>
</evidence>
<dbReference type="InterPro" id="IPR024135">
    <property type="entry name" value="LAMTOR5"/>
</dbReference>
<keyword evidence="4" id="KW-0963">Cytoplasm</keyword>
<evidence type="ECO:0000313" key="7">
    <source>
        <dbReference type="Proteomes" id="UP000887566"/>
    </source>
</evidence>
<evidence type="ECO:0000256" key="5">
    <source>
        <dbReference type="ARBA" id="ARBA00023228"/>
    </source>
</evidence>
<proteinExistence type="inferred from homology"/>
<organism evidence="7 8">
    <name type="scientific">Plectus sambesii</name>
    <dbReference type="NCBI Taxonomy" id="2011161"/>
    <lineage>
        <taxon>Eukaryota</taxon>
        <taxon>Metazoa</taxon>
        <taxon>Ecdysozoa</taxon>
        <taxon>Nematoda</taxon>
        <taxon>Chromadorea</taxon>
        <taxon>Plectida</taxon>
        <taxon>Plectina</taxon>
        <taxon>Plectoidea</taxon>
        <taxon>Plectidae</taxon>
        <taxon>Plectus</taxon>
    </lineage>
</organism>
<dbReference type="GO" id="GO:0005764">
    <property type="term" value="C:lysosome"/>
    <property type="evidence" value="ECO:0007669"/>
    <property type="project" value="UniProtKB-SubCell"/>
</dbReference>
<keyword evidence="5" id="KW-0458">Lysosome</keyword>
<dbReference type="AlphaFoldDB" id="A0A914WSM0"/>
<evidence type="ECO:0000313" key="8">
    <source>
        <dbReference type="WBParaSite" id="PSAMB.scaffold524size48024.g6554.t1"/>
    </source>
</evidence>
<comment type="similarity">
    <text evidence="3">Belongs to the LAMTOR5 family.</text>
</comment>
<sequence>MERAVEGCLNDAMVDQAVKGVTCVDASGLCLDSRGTLKGEGPAAAIAELARLARKLDTNVPASPGQQSSTTANMPVVSLEADKSRVLITQNAGVTIGIHRMT</sequence>
<accession>A0A914WSM0</accession>
<evidence type="ECO:0000256" key="3">
    <source>
        <dbReference type="ARBA" id="ARBA00007795"/>
    </source>
</evidence>